<keyword evidence="2" id="KW-1185">Reference proteome</keyword>
<accession>A0A7T8GNZ5</accession>
<name>A0A7T8GNZ5_CALRO</name>
<dbReference type="AlphaFoldDB" id="A0A7T8GNZ5"/>
<gene>
    <name evidence="1" type="ORF">FKW44_023067</name>
</gene>
<dbReference type="Proteomes" id="UP000595437">
    <property type="component" value="Chromosome 17"/>
</dbReference>
<feature type="non-terminal residue" evidence="1">
    <location>
        <position position="58"/>
    </location>
</feature>
<proteinExistence type="predicted"/>
<evidence type="ECO:0000313" key="1">
    <source>
        <dbReference type="EMBL" id="QQP34981.1"/>
    </source>
</evidence>
<protein>
    <submittedName>
        <fullName evidence="1">Uncharacterized protein</fullName>
    </submittedName>
</protein>
<organism evidence="1 2">
    <name type="scientific">Caligus rogercresseyi</name>
    <name type="common">Sea louse</name>
    <dbReference type="NCBI Taxonomy" id="217165"/>
    <lineage>
        <taxon>Eukaryota</taxon>
        <taxon>Metazoa</taxon>
        <taxon>Ecdysozoa</taxon>
        <taxon>Arthropoda</taxon>
        <taxon>Crustacea</taxon>
        <taxon>Multicrustacea</taxon>
        <taxon>Hexanauplia</taxon>
        <taxon>Copepoda</taxon>
        <taxon>Siphonostomatoida</taxon>
        <taxon>Caligidae</taxon>
        <taxon>Caligus</taxon>
    </lineage>
</organism>
<reference evidence="2" key="1">
    <citation type="submission" date="2021-01" db="EMBL/GenBank/DDBJ databases">
        <title>Caligus Genome Assembly.</title>
        <authorList>
            <person name="Gallardo-Escarate C."/>
        </authorList>
    </citation>
    <scope>NUCLEOTIDE SEQUENCE [LARGE SCALE GENOMIC DNA]</scope>
</reference>
<dbReference type="EMBL" id="CP045906">
    <property type="protein sequence ID" value="QQP34981.1"/>
    <property type="molecule type" value="Genomic_DNA"/>
</dbReference>
<sequence length="58" mass="6318">EHQKRLPDAEAASVMVWGAGPPIVKKYPCPDSRGRVKSTKSVFGLSEDQSIPVDPKKV</sequence>
<feature type="non-terminal residue" evidence="1">
    <location>
        <position position="1"/>
    </location>
</feature>
<evidence type="ECO:0000313" key="2">
    <source>
        <dbReference type="Proteomes" id="UP000595437"/>
    </source>
</evidence>